<dbReference type="FunFam" id="3.30.2350.10:FF:000006">
    <property type="entry name" value="Pseudouridine synthase"/>
    <property type="match status" value="1"/>
</dbReference>
<evidence type="ECO:0000256" key="5">
    <source>
        <dbReference type="ARBA" id="ARBA00056072"/>
    </source>
</evidence>
<dbReference type="GO" id="GO:0003723">
    <property type="term" value="F:RNA binding"/>
    <property type="evidence" value="ECO:0007669"/>
    <property type="project" value="UniProtKB-KW"/>
</dbReference>
<dbReference type="PROSITE" id="PS50889">
    <property type="entry name" value="S4"/>
    <property type="match status" value="1"/>
</dbReference>
<dbReference type="Gene3D" id="3.30.2350.10">
    <property type="entry name" value="Pseudouridine synthase"/>
    <property type="match status" value="1"/>
</dbReference>
<evidence type="ECO:0000256" key="6">
    <source>
        <dbReference type="PIRSR" id="PIRSR606225-1"/>
    </source>
</evidence>
<reference evidence="10 11" key="1">
    <citation type="submission" date="2019-12" db="EMBL/GenBank/DDBJ databases">
        <title>Snethiella sp. nov. sp. isolated from sea sand.</title>
        <authorList>
            <person name="Kim J."/>
            <person name="Jeong S.E."/>
            <person name="Jung H.S."/>
            <person name="Jeon C.O."/>
        </authorList>
    </citation>
    <scope>NUCLEOTIDE SEQUENCE [LARGE SCALE GENOMIC DNA]</scope>
    <source>
        <strain evidence="10 11">DP05</strain>
    </source>
</reference>
<evidence type="ECO:0000256" key="1">
    <source>
        <dbReference type="ARBA" id="ARBA00010876"/>
    </source>
</evidence>
<keyword evidence="3 8" id="KW-0413">Isomerase</keyword>
<dbReference type="NCBIfam" id="TIGR00005">
    <property type="entry name" value="rluA_subfam"/>
    <property type="match status" value="1"/>
</dbReference>
<evidence type="ECO:0000256" key="4">
    <source>
        <dbReference type="ARBA" id="ARBA00036882"/>
    </source>
</evidence>
<keyword evidence="2 7" id="KW-0694">RNA-binding</keyword>
<evidence type="ECO:0000313" key="10">
    <source>
        <dbReference type="EMBL" id="MZR32124.1"/>
    </source>
</evidence>
<evidence type="ECO:0000256" key="7">
    <source>
        <dbReference type="PROSITE-ProRule" id="PRU00182"/>
    </source>
</evidence>
<dbReference type="CDD" id="cd00165">
    <property type="entry name" value="S4"/>
    <property type="match status" value="1"/>
</dbReference>
<proteinExistence type="inferred from homology"/>
<comment type="catalytic activity">
    <reaction evidence="4">
        <text>uridine(1911/1915/1917) in 23S rRNA = pseudouridine(1911/1915/1917) in 23S rRNA</text>
        <dbReference type="Rhea" id="RHEA:42524"/>
        <dbReference type="Rhea" id="RHEA-COMP:10097"/>
        <dbReference type="Rhea" id="RHEA-COMP:10098"/>
        <dbReference type="ChEBI" id="CHEBI:65314"/>
        <dbReference type="ChEBI" id="CHEBI:65315"/>
        <dbReference type="EC" id="5.4.99.23"/>
    </reaction>
</comment>
<gene>
    <name evidence="10" type="ORF">GQE98_15910</name>
</gene>
<dbReference type="InterPro" id="IPR036986">
    <property type="entry name" value="S4_RNA-bd_sf"/>
</dbReference>
<evidence type="ECO:0000313" key="11">
    <source>
        <dbReference type="Proteomes" id="UP000476030"/>
    </source>
</evidence>
<organism evidence="10 11">
    <name type="scientific">Sneathiella litorea</name>
    <dbReference type="NCBI Taxonomy" id="2606216"/>
    <lineage>
        <taxon>Bacteria</taxon>
        <taxon>Pseudomonadati</taxon>
        <taxon>Pseudomonadota</taxon>
        <taxon>Alphaproteobacteria</taxon>
        <taxon>Sneathiellales</taxon>
        <taxon>Sneathiellaceae</taxon>
        <taxon>Sneathiella</taxon>
    </lineage>
</organism>
<dbReference type="PROSITE" id="PS01129">
    <property type="entry name" value="PSI_RLU"/>
    <property type="match status" value="1"/>
</dbReference>
<dbReference type="GO" id="GO:0160140">
    <property type="term" value="F:23S rRNA pseudouridine(1911/1915/1917) synthase activity"/>
    <property type="evidence" value="ECO:0007669"/>
    <property type="project" value="UniProtKB-EC"/>
</dbReference>
<sequence>MPSIEGTLQVEVSAADDGTRLDRLLASSLDDLSRNRIKPLIKDGQVSLTDLPVTDPSRRVRAGEVYEVVVPPAVESEPEPENIPLNILFEDEHLIVINKPAGMVVHPAAGNWSGTLVNALLYHCRDSLSGIGGVKRPGIVHRIDKDTSGVMVAAKSDAAHQGLANLFAAHDIERRYKAIVWGRLYPAAGKIEGNIGRDPHNRKRMAMVTKGGKSAVTHYRLDDNFQDIAGLVTCELETGRTHQIRVHMGHIGHPLIGDPLYTRPRRSRVSSLSDERQKIILSFNRQALHAETLGFVHPVTDKRLKFEVDFPSDLMELIKAFRGKHPAS</sequence>
<dbReference type="EMBL" id="WTUW01000009">
    <property type="protein sequence ID" value="MZR32124.1"/>
    <property type="molecule type" value="Genomic_DNA"/>
</dbReference>
<keyword evidence="11" id="KW-1185">Reference proteome</keyword>
<name>A0A6L8WBM9_9PROT</name>
<dbReference type="SUPFAM" id="SSF55174">
    <property type="entry name" value="Alpha-L RNA-binding motif"/>
    <property type="match status" value="1"/>
</dbReference>
<dbReference type="Pfam" id="PF00849">
    <property type="entry name" value="PseudoU_synth_2"/>
    <property type="match status" value="1"/>
</dbReference>
<dbReference type="CDD" id="cd02869">
    <property type="entry name" value="PseudoU_synth_RluA_like"/>
    <property type="match status" value="1"/>
</dbReference>
<comment type="catalytic activity">
    <reaction evidence="8">
        <text>a uridine in RNA = a pseudouridine in RNA</text>
        <dbReference type="Rhea" id="RHEA:48348"/>
        <dbReference type="Rhea" id="RHEA-COMP:12068"/>
        <dbReference type="Rhea" id="RHEA-COMP:12069"/>
        <dbReference type="ChEBI" id="CHEBI:65314"/>
        <dbReference type="ChEBI" id="CHEBI:65315"/>
    </reaction>
</comment>
<dbReference type="InterPro" id="IPR006225">
    <property type="entry name" value="PsdUridine_synth_RluC/D"/>
</dbReference>
<comment type="caution">
    <text evidence="10">The sequence shown here is derived from an EMBL/GenBank/DDBJ whole genome shotgun (WGS) entry which is preliminary data.</text>
</comment>
<feature type="active site" evidence="6">
    <location>
        <position position="144"/>
    </location>
</feature>
<evidence type="ECO:0000256" key="3">
    <source>
        <dbReference type="ARBA" id="ARBA00023235"/>
    </source>
</evidence>
<evidence type="ECO:0000256" key="8">
    <source>
        <dbReference type="RuleBase" id="RU362028"/>
    </source>
</evidence>
<dbReference type="InterPro" id="IPR020103">
    <property type="entry name" value="PsdUridine_synth_cat_dom_sf"/>
</dbReference>
<dbReference type="EC" id="5.4.99.-" evidence="8"/>
<evidence type="ECO:0000259" key="9">
    <source>
        <dbReference type="SMART" id="SM00363"/>
    </source>
</evidence>
<protein>
    <recommendedName>
        <fullName evidence="8">Pseudouridine synthase</fullName>
        <ecNumber evidence="8">5.4.99.-</ecNumber>
    </recommendedName>
</protein>
<dbReference type="PANTHER" id="PTHR21600">
    <property type="entry name" value="MITOCHONDRIAL RNA PSEUDOURIDINE SYNTHASE"/>
    <property type="match status" value="1"/>
</dbReference>
<dbReference type="InterPro" id="IPR050188">
    <property type="entry name" value="RluA_PseudoU_synthase"/>
</dbReference>
<comment type="function">
    <text evidence="5">Responsible for synthesis of pseudouridine from uracil at positions 1911, 1915 and 1917 in 23S ribosomal RNA.</text>
</comment>
<dbReference type="InterPro" id="IPR006224">
    <property type="entry name" value="PsdUridine_synth_RluA-like_CS"/>
</dbReference>
<dbReference type="SUPFAM" id="SSF55120">
    <property type="entry name" value="Pseudouridine synthase"/>
    <property type="match status" value="1"/>
</dbReference>
<dbReference type="RefSeq" id="WP_161316695.1">
    <property type="nucleotide sequence ID" value="NZ_WTUW01000009.1"/>
</dbReference>
<dbReference type="Proteomes" id="UP000476030">
    <property type="component" value="Unassembled WGS sequence"/>
</dbReference>
<accession>A0A6L8WBM9</accession>
<dbReference type="InterPro" id="IPR006145">
    <property type="entry name" value="PsdUridine_synth_RsuA/RluA"/>
</dbReference>
<dbReference type="InterPro" id="IPR002942">
    <property type="entry name" value="S4_RNA-bd"/>
</dbReference>
<feature type="domain" description="RNA-binding S4" evidence="9">
    <location>
        <begin position="19"/>
        <end position="84"/>
    </location>
</feature>
<dbReference type="AlphaFoldDB" id="A0A6L8WBM9"/>
<dbReference type="Gene3D" id="3.10.290.10">
    <property type="entry name" value="RNA-binding S4 domain"/>
    <property type="match status" value="1"/>
</dbReference>
<evidence type="ECO:0000256" key="2">
    <source>
        <dbReference type="ARBA" id="ARBA00022884"/>
    </source>
</evidence>
<comment type="similarity">
    <text evidence="1 8">Belongs to the pseudouridine synthase RluA family.</text>
</comment>
<dbReference type="SMART" id="SM00363">
    <property type="entry name" value="S4"/>
    <property type="match status" value="1"/>
</dbReference>
<dbReference type="PANTHER" id="PTHR21600:SF44">
    <property type="entry name" value="RIBOSOMAL LARGE SUBUNIT PSEUDOURIDINE SYNTHASE D"/>
    <property type="match status" value="1"/>
</dbReference>
<dbReference type="GO" id="GO:0000455">
    <property type="term" value="P:enzyme-directed rRNA pseudouridine synthesis"/>
    <property type="evidence" value="ECO:0007669"/>
    <property type="project" value="TreeGrafter"/>
</dbReference>